<dbReference type="AlphaFoldDB" id="A0A1M4XMB6"/>
<feature type="signal peptide" evidence="2">
    <location>
        <begin position="1"/>
        <end position="19"/>
    </location>
</feature>
<dbReference type="GO" id="GO:0006508">
    <property type="term" value="P:proteolysis"/>
    <property type="evidence" value="ECO:0007669"/>
    <property type="project" value="InterPro"/>
</dbReference>
<keyword evidence="5" id="KW-1185">Reference proteome</keyword>
<accession>A0A1M4XMB6</accession>
<evidence type="ECO:0000256" key="2">
    <source>
        <dbReference type="SAM" id="SignalP"/>
    </source>
</evidence>
<dbReference type="InterPro" id="IPR009003">
    <property type="entry name" value="Peptidase_S1_PA"/>
</dbReference>
<dbReference type="PRINTS" id="PR00722">
    <property type="entry name" value="CHYMOTRYPSIN"/>
</dbReference>
<evidence type="ECO:0000313" key="4">
    <source>
        <dbReference type="EMBL" id="SHE94571.1"/>
    </source>
</evidence>
<keyword evidence="1 2" id="KW-0732">Signal</keyword>
<dbReference type="PANTHER" id="PTHR15462">
    <property type="entry name" value="SERINE PROTEASE"/>
    <property type="match status" value="1"/>
</dbReference>
<dbReference type="Pfam" id="PF00089">
    <property type="entry name" value="Trypsin"/>
    <property type="match status" value="1"/>
</dbReference>
<name>A0A1M4XMB6_9RHOB</name>
<reference evidence="4 5" key="1">
    <citation type="submission" date="2016-11" db="EMBL/GenBank/DDBJ databases">
        <authorList>
            <person name="Varghese N."/>
            <person name="Submissions S."/>
        </authorList>
    </citation>
    <scope>NUCLEOTIDE SEQUENCE [LARGE SCALE GENOMIC DNA]</scope>
    <source>
        <strain evidence="4 5">DSM 29341</strain>
    </source>
</reference>
<dbReference type="InterPro" id="IPR043504">
    <property type="entry name" value="Peptidase_S1_PA_chymotrypsin"/>
</dbReference>
<dbReference type="RefSeq" id="WP_149775955.1">
    <property type="nucleotide sequence ID" value="NZ_FQVK01000012.1"/>
</dbReference>
<dbReference type="PANTHER" id="PTHR15462:SF8">
    <property type="entry name" value="SERINE PROTEASE"/>
    <property type="match status" value="1"/>
</dbReference>
<evidence type="ECO:0000259" key="3">
    <source>
        <dbReference type="PROSITE" id="PS50240"/>
    </source>
</evidence>
<dbReference type="PROSITE" id="PS00134">
    <property type="entry name" value="TRYPSIN_HIS"/>
    <property type="match status" value="1"/>
</dbReference>
<feature type="domain" description="Peptidase S1" evidence="3">
    <location>
        <begin position="21"/>
        <end position="238"/>
    </location>
</feature>
<dbReference type="InterPro" id="IPR001314">
    <property type="entry name" value="Peptidase_S1A"/>
</dbReference>
<dbReference type="InterPro" id="IPR001254">
    <property type="entry name" value="Trypsin_dom"/>
</dbReference>
<dbReference type="InterPro" id="IPR050966">
    <property type="entry name" value="Glutamyl_endopeptidase"/>
</dbReference>
<evidence type="ECO:0000256" key="1">
    <source>
        <dbReference type="ARBA" id="ARBA00022729"/>
    </source>
</evidence>
<dbReference type="Gene3D" id="2.40.10.10">
    <property type="entry name" value="Trypsin-like serine proteases"/>
    <property type="match status" value="2"/>
</dbReference>
<dbReference type="Proteomes" id="UP000325134">
    <property type="component" value="Unassembled WGS sequence"/>
</dbReference>
<dbReference type="GO" id="GO:0004252">
    <property type="term" value="F:serine-type endopeptidase activity"/>
    <property type="evidence" value="ECO:0007669"/>
    <property type="project" value="InterPro"/>
</dbReference>
<dbReference type="OrthoDB" id="267336at2"/>
<proteinExistence type="predicted"/>
<dbReference type="InterPro" id="IPR018114">
    <property type="entry name" value="TRYPSIN_HIS"/>
</dbReference>
<dbReference type="SUPFAM" id="SSF50494">
    <property type="entry name" value="Trypsin-like serine proteases"/>
    <property type="match status" value="1"/>
</dbReference>
<dbReference type="PROSITE" id="PS50240">
    <property type="entry name" value="TRYPSIN_DOM"/>
    <property type="match status" value="1"/>
</dbReference>
<evidence type="ECO:0000313" key="5">
    <source>
        <dbReference type="Proteomes" id="UP000325134"/>
    </source>
</evidence>
<organism evidence="4 5">
    <name type="scientific">Ruegeria intermedia</name>
    <dbReference type="NCBI Taxonomy" id="996115"/>
    <lineage>
        <taxon>Bacteria</taxon>
        <taxon>Pseudomonadati</taxon>
        <taxon>Pseudomonadota</taxon>
        <taxon>Alphaproteobacteria</taxon>
        <taxon>Rhodobacterales</taxon>
        <taxon>Roseobacteraceae</taxon>
        <taxon>Ruegeria</taxon>
    </lineage>
</organism>
<protein>
    <submittedName>
        <fullName evidence="4">V8-like Glu-specific endopeptidase</fullName>
    </submittedName>
</protein>
<feature type="chain" id="PRO_5013087144" evidence="2">
    <location>
        <begin position="20"/>
        <end position="263"/>
    </location>
</feature>
<gene>
    <name evidence="4" type="ORF">SAMN05444279_11256</name>
</gene>
<sequence>MRRWIRAIALCVLPMAAMAQDTGLQSLETSESGRDWMAVGRLDIDGTGFCTGALISPTLVLTAAHCLFDKATRQRIDPSRIEFLAGWRRGRASAYRAARQAVIHPDYDYDGRATVTRVRHDIALIELWQPIRNTAVIPFETGYRPSRGEDVGVVSYAHDRAEAPSLQEVCSVMARQSGVLVMSCDVDFGASGAPIFSFSGDHPRIVSVVSAKAELQGQRVALGTALEESLEVLQAELSAGRGFGLSGSASGAGKNLGARFVRP</sequence>
<dbReference type="EMBL" id="FQVK01000012">
    <property type="protein sequence ID" value="SHE94571.1"/>
    <property type="molecule type" value="Genomic_DNA"/>
</dbReference>